<dbReference type="RefSeq" id="WP_017338366.1">
    <property type="nucleotide sequence ID" value="NZ_CP010945.1"/>
</dbReference>
<evidence type="ECO:0000313" key="6">
    <source>
        <dbReference type="Proteomes" id="UP000017175"/>
    </source>
</evidence>
<feature type="domain" description="HTH lacI-type" evidence="4">
    <location>
        <begin position="13"/>
        <end position="66"/>
    </location>
</feature>
<organism evidence="5 6">
    <name type="scientific">Pseudomonas fluorescens NCIMB 11764</name>
    <dbReference type="NCBI Taxonomy" id="1221522"/>
    <lineage>
        <taxon>Bacteria</taxon>
        <taxon>Pseudomonadati</taxon>
        <taxon>Pseudomonadota</taxon>
        <taxon>Gammaproteobacteria</taxon>
        <taxon>Pseudomonadales</taxon>
        <taxon>Pseudomonadaceae</taxon>
        <taxon>Pseudomonas</taxon>
    </lineage>
</organism>
<protein>
    <submittedName>
        <fullName evidence="5">LacI family transcriptional regulator</fullName>
    </submittedName>
</protein>
<dbReference type="SUPFAM" id="SSF53822">
    <property type="entry name" value="Periplasmic binding protein-like I"/>
    <property type="match status" value="1"/>
</dbReference>
<keyword evidence="1" id="KW-0805">Transcription regulation</keyword>
<dbReference type="OrthoDB" id="5621819at2"/>
<dbReference type="Pfam" id="PF13377">
    <property type="entry name" value="Peripla_BP_3"/>
    <property type="match status" value="1"/>
</dbReference>
<keyword evidence="2" id="KW-0238">DNA-binding</keyword>
<dbReference type="GO" id="GO:0000976">
    <property type="term" value="F:transcription cis-regulatory region binding"/>
    <property type="evidence" value="ECO:0007669"/>
    <property type="project" value="TreeGrafter"/>
</dbReference>
<accession>A0A0K1QV06</accession>
<dbReference type="InterPro" id="IPR010982">
    <property type="entry name" value="Lambda_DNA-bd_dom_sf"/>
</dbReference>
<reference evidence="5 6" key="1">
    <citation type="journal article" date="2012" name="J. Bacteriol.">
        <title>Draft genome sequence of the cyanide-utilizing bacterium Pseudomonas fluorescens strain NCIMB 11764.</title>
        <authorList>
            <person name="Vilo C.A."/>
            <person name="Benedik M.J."/>
            <person name="Kunz D.A."/>
            <person name="Dong Q."/>
        </authorList>
    </citation>
    <scope>NUCLEOTIDE SEQUENCE [LARGE SCALE GENOMIC DNA]</scope>
    <source>
        <strain evidence="5 6">NCIMB 11764</strain>
    </source>
</reference>
<proteinExistence type="predicted"/>
<dbReference type="PANTHER" id="PTHR30146">
    <property type="entry name" value="LACI-RELATED TRANSCRIPTIONAL REPRESSOR"/>
    <property type="match status" value="1"/>
</dbReference>
<dbReference type="CDD" id="cd01575">
    <property type="entry name" value="PBP1_GntR"/>
    <property type="match status" value="1"/>
</dbReference>
<dbReference type="EMBL" id="CP010945">
    <property type="protein sequence ID" value="AKV09502.1"/>
    <property type="molecule type" value="Genomic_DNA"/>
</dbReference>
<evidence type="ECO:0000259" key="4">
    <source>
        <dbReference type="PROSITE" id="PS50932"/>
    </source>
</evidence>
<dbReference type="PROSITE" id="PS50932">
    <property type="entry name" value="HTH_LACI_2"/>
    <property type="match status" value="1"/>
</dbReference>
<dbReference type="PROSITE" id="PS00356">
    <property type="entry name" value="HTH_LACI_1"/>
    <property type="match status" value="1"/>
</dbReference>
<keyword evidence="3" id="KW-0804">Transcription</keyword>
<dbReference type="InterPro" id="IPR046335">
    <property type="entry name" value="LacI/GalR-like_sensor"/>
</dbReference>
<gene>
    <name evidence="5" type="ORF">B723_25125</name>
</gene>
<name>A0A0K1QV06_PSEFL</name>
<dbReference type="CDD" id="cd01392">
    <property type="entry name" value="HTH_LacI"/>
    <property type="match status" value="1"/>
</dbReference>
<dbReference type="AlphaFoldDB" id="A0A0K1QV06"/>
<dbReference type="Gene3D" id="3.40.50.2300">
    <property type="match status" value="2"/>
</dbReference>
<evidence type="ECO:0000313" key="5">
    <source>
        <dbReference type="EMBL" id="AKV09502.1"/>
    </source>
</evidence>
<evidence type="ECO:0000256" key="1">
    <source>
        <dbReference type="ARBA" id="ARBA00023015"/>
    </source>
</evidence>
<dbReference type="Proteomes" id="UP000017175">
    <property type="component" value="Chromosome"/>
</dbReference>
<evidence type="ECO:0000256" key="2">
    <source>
        <dbReference type="ARBA" id="ARBA00023125"/>
    </source>
</evidence>
<sequence length="345" mass="37277">MSYEDSGKPTTPPRMADVAKLAGVSKMTVSRVLAGRDVSERTQKLVHEAIETLGYLPDASAGTLATGRSEFIVALVPSLASSNFADTVRGLNDAVSEHGLCLLLGDTDYHLEQEALLVRTLLRHRPVGVMLTGSAHLDETRKLLRQAQVPVVETWDIPTDPIEQSVGFCNVSAAAALYEYLYQQGYRRIGYIGGASVLDHRGQQRQQGYLQAVAALGAGEPRVMEYGESPITMSHGGESVKRLLEKWPDTDAVMCVSDLSAFGAIMECHRQGRRVPGDIAIAGFGDFEVSRYCTPTITTVSVDPYGIGRRAGELLVASAAAQRLGLPRPKASDVVEFKIMAREST</sequence>
<dbReference type="InterPro" id="IPR000843">
    <property type="entry name" value="HTH_LacI"/>
</dbReference>
<dbReference type="PANTHER" id="PTHR30146:SF33">
    <property type="entry name" value="TRANSCRIPTIONAL REGULATOR"/>
    <property type="match status" value="1"/>
</dbReference>
<dbReference type="Gene3D" id="1.10.260.40">
    <property type="entry name" value="lambda repressor-like DNA-binding domains"/>
    <property type="match status" value="1"/>
</dbReference>
<dbReference type="SUPFAM" id="SSF47413">
    <property type="entry name" value="lambda repressor-like DNA-binding domains"/>
    <property type="match status" value="1"/>
</dbReference>
<dbReference type="GO" id="GO:0003700">
    <property type="term" value="F:DNA-binding transcription factor activity"/>
    <property type="evidence" value="ECO:0007669"/>
    <property type="project" value="TreeGrafter"/>
</dbReference>
<evidence type="ECO:0000256" key="3">
    <source>
        <dbReference type="ARBA" id="ARBA00023163"/>
    </source>
</evidence>
<dbReference type="SMART" id="SM00354">
    <property type="entry name" value="HTH_LACI"/>
    <property type="match status" value="1"/>
</dbReference>
<dbReference type="eggNOG" id="COG1609">
    <property type="taxonomic scope" value="Bacteria"/>
</dbReference>
<dbReference type="Pfam" id="PF00356">
    <property type="entry name" value="LacI"/>
    <property type="match status" value="1"/>
</dbReference>
<dbReference type="InterPro" id="IPR028082">
    <property type="entry name" value="Peripla_BP_I"/>
</dbReference>